<comment type="caution">
    <text evidence="11">The sequence shown here is derived from an EMBL/GenBank/DDBJ whole genome shotgun (WGS) entry which is preliminary data.</text>
</comment>
<dbReference type="PROSITE" id="PS50828">
    <property type="entry name" value="SMR"/>
    <property type="match status" value="1"/>
</dbReference>
<comment type="similarity">
    <text evidence="8">Belongs to the DNA mismatch repair MutS family. MutS2 subfamily.</text>
</comment>
<dbReference type="EC" id="3.6.4.-" evidence="8"/>
<dbReference type="EMBL" id="JANHNZ010000001">
    <property type="protein sequence ID" value="MCQ9209294.1"/>
    <property type="molecule type" value="Genomic_DNA"/>
</dbReference>
<organism evidence="11 12">
    <name type="scientific">Granulicatella seriolae</name>
    <dbReference type="NCBI Taxonomy" id="2967226"/>
    <lineage>
        <taxon>Bacteria</taxon>
        <taxon>Bacillati</taxon>
        <taxon>Bacillota</taxon>
        <taxon>Bacilli</taxon>
        <taxon>Lactobacillales</taxon>
        <taxon>Carnobacteriaceae</taxon>
        <taxon>Granulicatella</taxon>
    </lineage>
</organism>
<evidence type="ECO:0000256" key="3">
    <source>
        <dbReference type="ARBA" id="ARBA00022759"/>
    </source>
</evidence>
<keyword evidence="1 8" id="KW-0699">rRNA-binding</keyword>
<reference evidence="11" key="3">
    <citation type="journal article" date="2023" name="Microbiol. Resour. Announc.">
        <title>Draft Genome Sequence of Granulicatella sp. Strain S8, Isolated from a Marine Fish, Seriola quinqueradiata.</title>
        <authorList>
            <person name="Lee M."/>
            <person name="Farooq A."/>
            <person name="Jeong J.B."/>
            <person name="Jung M.Y."/>
        </authorList>
    </citation>
    <scope>NUCLEOTIDE SEQUENCE</scope>
    <source>
        <strain evidence="11">S8</strain>
    </source>
</reference>
<comment type="subunit">
    <text evidence="8">Homodimer. Binds to stalled ribosomes, contacting rRNA.</text>
</comment>
<dbReference type="SUPFAM" id="SSF160443">
    <property type="entry name" value="SMR domain-like"/>
    <property type="match status" value="1"/>
</dbReference>
<keyword evidence="7 8" id="KW-0238">DNA-binding</keyword>
<name>A0ABT1WL90_9LACT</name>
<dbReference type="InterPro" id="IPR036063">
    <property type="entry name" value="Smr_dom_sf"/>
</dbReference>
<evidence type="ECO:0000256" key="6">
    <source>
        <dbReference type="ARBA" id="ARBA00022884"/>
    </source>
</evidence>
<dbReference type="Pfam" id="PF20297">
    <property type="entry name" value="MSSS"/>
    <property type="match status" value="1"/>
</dbReference>
<keyword evidence="3 8" id="KW-0255">Endonuclease</keyword>
<dbReference type="CDD" id="cd03280">
    <property type="entry name" value="ABC_MutS2"/>
    <property type="match status" value="1"/>
</dbReference>
<dbReference type="Pfam" id="PF00488">
    <property type="entry name" value="MutS_V"/>
    <property type="match status" value="1"/>
</dbReference>
<dbReference type="InterPro" id="IPR036187">
    <property type="entry name" value="DNA_mismatch_repair_MutS_sf"/>
</dbReference>
<feature type="coiled-coil region" evidence="9">
    <location>
        <begin position="515"/>
        <end position="599"/>
    </location>
</feature>
<protein>
    <recommendedName>
        <fullName evidence="8">Endonuclease MutS2</fullName>
        <ecNumber evidence="8">3.1.-.-</ecNumber>
    </recommendedName>
    <alternativeName>
        <fullName evidence="8">Ribosome-associated protein quality control-upstream factor</fullName>
        <shortName evidence="8">RQC-upstream factor</shortName>
        <shortName evidence="8">RqcU</shortName>
        <ecNumber evidence="8">3.6.4.-</ecNumber>
    </alternativeName>
</protein>
<dbReference type="GO" id="GO:0004519">
    <property type="term" value="F:endonuclease activity"/>
    <property type="evidence" value="ECO:0007669"/>
    <property type="project" value="UniProtKB-KW"/>
</dbReference>
<sequence>MNPKIEKIIEFHKIRQSLAGYASTDLGKQMAQTIAVMNQPQKIQESLDETGDGVELYRLKNGIPIPRLKDISMAIKRLELEAVLNGQELSGILRTLTTSKQVSQFFDKVREEELDLKRLYPLADKIVHLPEITRTLQDSISEDGRVLDDASPALKAIRQGISRAEQAVRSQLESYLSGKSANYLSDNLITIRNDRYVVPVKAEYRNVFGGIVHDQSSTGQTLFMEPQAVVTLNNKLKELQSQEKAEVERILYELSMELVPYTEDLRENHYLLGLFDLINAKAIYAHHLKATRPRVNLDNHIAIWQGRHPLIDPDRVVANDILIGQEYQAIVITGPNTGGKTIQLKTLGMIQLMAQAGLYIPANENSQVGIFNEIFADIGDEQSIEQNLSTFSSHMTTIVHILDQIDDKSLVLLDEIGSGTDPQEGASLAIAILDYIGSKNSFVVATTHYPELKAYGYNRPGTINASMEFDSDSLQPTYRLLLGIPGRSNAFDISSRLGLPDQVIEQARSFISLESQDLNEMISDLEQKRRLVERESIELQDNLEASQILLDNLQKEYAAYQTNKERLIDSAKEKANDLLEKTQVEAEAILSNIRDLQLKGQANLIKEHEMIEQRANLSQLKHERSLSKNKVLKREKVKKSLKVGQTVDVTSFGQKGVLVEEVSPKEWVVQMGIIKMKMSVDELVPLEDDKDKNRKSQVILRSANASHVSSELDLRGQRYENALKELDQYLDAAILAGYPRVTIIHGKGTGALQQGVHKALKNHRSVASFEYAPMNTGGTGATIVLFK</sequence>
<dbReference type="InterPro" id="IPR000432">
    <property type="entry name" value="DNA_mismatch_repair_MutS_C"/>
</dbReference>
<dbReference type="SMART" id="SM00534">
    <property type="entry name" value="MUTSac"/>
    <property type="match status" value="1"/>
</dbReference>
<dbReference type="RefSeq" id="WP_256944399.1">
    <property type="nucleotide sequence ID" value="NZ_JANHNZ010000001.1"/>
</dbReference>
<dbReference type="SUPFAM" id="SSF52540">
    <property type="entry name" value="P-loop containing nucleoside triphosphate hydrolases"/>
    <property type="match status" value="1"/>
</dbReference>
<keyword evidence="8" id="KW-0540">Nuclease</keyword>
<proteinExistence type="inferred from homology"/>
<dbReference type="InterPro" id="IPR007696">
    <property type="entry name" value="DNA_mismatch_repair_MutS_core"/>
</dbReference>
<gene>
    <name evidence="8" type="primary">mutS2</name>
    <name evidence="8" type="synonym">rqcU</name>
    <name evidence="11" type="ORF">NPA36_01765</name>
</gene>
<evidence type="ECO:0000256" key="7">
    <source>
        <dbReference type="ARBA" id="ARBA00023125"/>
    </source>
</evidence>
<comment type="function">
    <text evidence="8">Acts as a ribosome collision sensor, splitting the ribosome into its 2 subunits. Detects stalled/collided 70S ribosomes which it binds and splits by an ATP-hydrolysis driven conformational change. Acts upstream of the ribosome quality control system (RQC), a ribosome-associated complex that mediates the extraction of incompletely synthesized nascent chains from stalled ribosomes and their subsequent degradation. Probably generates substrates for RQC.</text>
</comment>
<dbReference type="SMART" id="SM00533">
    <property type="entry name" value="MUTSd"/>
    <property type="match status" value="1"/>
</dbReference>
<dbReference type="SMART" id="SM00463">
    <property type="entry name" value="SMR"/>
    <property type="match status" value="1"/>
</dbReference>
<feature type="binding site" evidence="8">
    <location>
        <begin position="334"/>
        <end position="341"/>
    </location>
    <ligand>
        <name>ATP</name>
        <dbReference type="ChEBI" id="CHEBI:30616"/>
    </ligand>
</feature>
<keyword evidence="4 8" id="KW-0378">Hydrolase</keyword>
<dbReference type="PANTHER" id="PTHR48466">
    <property type="entry name" value="OS10G0509000 PROTEIN-RELATED"/>
    <property type="match status" value="1"/>
</dbReference>
<evidence type="ECO:0000256" key="8">
    <source>
        <dbReference type="HAMAP-Rule" id="MF_00092"/>
    </source>
</evidence>
<dbReference type="InterPro" id="IPR046893">
    <property type="entry name" value="MSSS"/>
</dbReference>
<evidence type="ECO:0000259" key="10">
    <source>
        <dbReference type="PROSITE" id="PS50828"/>
    </source>
</evidence>
<dbReference type="InterPro" id="IPR002625">
    <property type="entry name" value="Smr_dom"/>
</dbReference>
<keyword evidence="9" id="KW-0175">Coiled coil</keyword>
<dbReference type="PIRSF" id="PIRSF005814">
    <property type="entry name" value="MutS_YshD"/>
    <property type="match status" value="1"/>
</dbReference>
<keyword evidence="6 8" id="KW-0694">RNA-binding</keyword>
<dbReference type="InterPro" id="IPR027417">
    <property type="entry name" value="P-loop_NTPase"/>
</dbReference>
<evidence type="ECO:0000256" key="9">
    <source>
        <dbReference type="SAM" id="Coils"/>
    </source>
</evidence>
<keyword evidence="12" id="KW-1185">Reference proteome</keyword>
<dbReference type="Pfam" id="PF01713">
    <property type="entry name" value="Smr"/>
    <property type="match status" value="1"/>
</dbReference>
<dbReference type="Gene3D" id="3.30.1370.110">
    <property type="match status" value="1"/>
</dbReference>
<evidence type="ECO:0000313" key="11">
    <source>
        <dbReference type="EMBL" id="MCQ9209294.1"/>
    </source>
</evidence>
<evidence type="ECO:0000313" key="12">
    <source>
        <dbReference type="Proteomes" id="UP001059480"/>
    </source>
</evidence>
<keyword evidence="5 8" id="KW-0067">ATP-binding</keyword>
<evidence type="ECO:0000256" key="2">
    <source>
        <dbReference type="ARBA" id="ARBA00022741"/>
    </source>
</evidence>
<reference evidence="11" key="2">
    <citation type="journal article" date="2023" name="Curr. Microbiol.">
        <title>Granulicatella seriolae sp. nov., a Novel Facultative Anaerobe Isolated from Yellowtail Marine Fish.</title>
        <authorList>
            <person name="Lee M."/>
            <person name="Choi Y.J."/>
            <person name="Farooq A."/>
            <person name="Jeong J.B."/>
            <person name="Jung M.Y."/>
        </authorList>
    </citation>
    <scope>NUCLEOTIDE SEQUENCE</scope>
    <source>
        <strain evidence="11">S8</strain>
    </source>
</reference>
<comment type="function">
    <text evidence="8">Endonuclease that is involved in the suppression of homologous recombination and thus may have a key role in the control of bacterial genetic diversity.</text>
</comment>
<dbReference type="PROSITE" id="PS00486">
    <property type="entry name" value="DNA_MISMATCH_REPAIR_2"/>
    <property type="match status" value="1"/>
</dbReference>
<reference evidence="11" key="1">
    <citation type="submission" date="2022-07" db="EMBL/GenBank/DDBJ databases">
        <authorList>
            <person name="Jung M.-Y."/>
            <person name="Lee M."/>
        </authorList>
    </citation>
    <scope>NUCLEOTIDE SEQUENCE</scope>
    <source>
        <strain evidence="11">S8</strain>
    </source>
</reference>
<dbReference type="HAMAP" id="MF_00092">
    <property type="entry name" value="MutS2"/>
    <property type="match status" value="1"/>
</dbReference>
<dbReference type="EC" id="3.1.-.-" evidence="8"/>
<evidence type="ECO:0000256" key="1">
    <source>
        <dbReference type="ARBA" id="ARBA00022730"/>
    </source>
</evidence>
<dbReference type="InterPro" id="IPR005747">
    <property type="entry name" value="MutS2"/>
</dbReference>
<evidence type="ECO:0000256" key="4">
    <source>
        <dbReference type="ARBA" id="ARBA00022801"/>
    </source>
</evidence>
<evidence type="ECO:0000256" key="5">
    <source>
        <dbReference type="ARBA" id="ARBA00022840"/>
    </source>
</evidence>
<dbReference type="PANTHER" id="PTHR48466:SF2">
    <property type="entry name" value="OS10G0509000 PROTEIN"/>
    <property type="match status" value="1"/>
</dbReference>
<feature type="domain" description="Smr" evidence="10">
    <location>
        <begin position="712"/>
        <end position="787"/>
    </location>
</feature>
<dbReference type="Gene3D" id="3.40.50.300">
    <property type="entry name" value="P-loop containing nucleotide triphosphate hydrolases"/>
    <property type="match status" value="1"/>
</dbReference>
<keyword evidence="2 8" id="KW-0547">Nucleotide-binding</keyword>
<dbReference type="NCBIfam" id="TIGR01069">
    <property type="entry name" value="mutS2"/>
    <property type="match status" value="1"/>
</dbReference>
<dbReference type="InterPro" id="IPR045076">
    <property type="entry name" value="MutS"/>
</dbReference>
<dbReference type="SUPFAM" id="SSF48334">
    <property type="entry name" value="DNA repair protein MutS, domain III"/>
    <property type="match status" value="1"/>
</dbReference>
<dbReference type="Proteomes" id="UP001059480">
    <property type="component" value="Unassembled WGS sequence"/>
</dbReference>
<accession>A0ABT1WL90</accession>